<proteinExistence type="inferred from homology"/>
<evidence type="ECO:0000256" key="4">
    <source>
        <dbReference type="ARBA" id="ARBA00022764"/>
    </source>
</evidence>
<keyword evidence="5" id="KW-0143">Chaperone</keyword>
<dbReference type="PANTHER" id="PTHR30251:SF25">
    <property type="entry name" value="FIMBRIAE CHAPARONE"/>
    <property type="match status" value="1"/>
</dbReference>
<dbReference type="OrthoDB" id="9131059at2"/>
<dbReference type="InterPro" id="IPR016147">
    <property type="entry name" value="Pili_assmbl_chaperone_N"/>
</dbReference>
<evidence type="ECO:0000256" key="1">
    <source>
        <dbReference type="ARBA" id="ARBA00004418"/>
    </source>
</evidence>
<dbReference type="InterPro" id="IPR013783">
    <property type="entry name" value="Ig-like_fold"/>
</dbReference>
<comment type="subcellular location">
    <subcellularLocation>
        <location evidence="1">Periplasm</location>
    </subcellularLocation>
</comment>
<dbReference type="RefSeq" id="WP_115456539.1">
    <property type="nucleotide sequence ID" value="NZ_QRAP01000001.1"/>
</dbReference>
<keyword evidence="4" id="KW-0574">Periplasm</keyword>
<dbReference type="Gene3D" id="2.60.40.10">
    <property type="entry name" value="Immunoglobulins"/>
    <property type="match status" value="2"/>
</dbReference>
<protein>
    <submittedName>
        <fullName evidence="9">Fimbrial chaperone protein</fullName>
    </submittedName>
</protein>
<dbReference type="PANTHER" id="PTHR30251">
    <property type="entry name" value="PILUS ASSEMBLY CHAPERONE"/>
    <property type="match status" value="1"/>
</dbReference>
<comment type="caution">
    <text evidence="9">The sequence shown here is derived from an EMBL/GenBank/DDBJ whole genome shotgun (WGS) entry which is preliminary data.</text>
</comment>
<dbReference type="EMBL" id="QRAP01000001">
    <property type="protein sequence ID" value="RDK96748.1"/>
    <property type="molecule type" value="Genomic_DNA"/>
</dbReference>
<evidence type="ECO:0000256" key="6">
    <source>
        <dbReference type="SAM" id="SignalP"/>
    </source>
</evidence>
<dbReference type="Pfam" id="PF02753">
    <property type="entry name" value="PapD_C"/>
    <property type="match status" value="1"/>
</dbReference>
<dbReference type="InterPro" id="IPR050643">
    <property type="entry name" value="Periplasmic_pilus_chap"/>
</dbReference>
<dbReference type="InterPro" id="IPR008962">
    <property type="entry name" value="PapD-like_sf"/>
</dbReference>
<dbReference type="SUPFAM" id="SSF49354">
    <property type="entry name" value="PapD-like"/>
    <property type="match status" value="1"/>
</dbReference>
<feature type="chain" id="PRO_5017026168" evidence="6">
    <location>
        <begin position="20"/>
        <end position="231"/>
    </location>
</feature>
<dbReference type="InterPro" id="IPR036316">
    <property type="entry name" value="Pili_assmbl_chap_C_dom_sf"/>
</dbReference>
<dbReference type="AlphaFoldDB" id="A0A370R2X0"/>
<keyword evidence="3 6" id="KW-0732">Signal</keyword>
<reference evidence="9 10" key="1">
    <citation type="submission" date="2018-07" db="EMBL/GenBank/DDBJ databases">
        <title>Genomic Encyclopedia of Type Strains, Phase IV (KMG-IV): sequencing the most valuable type-strain genomes for metagenomic binning, comparative biology and taxonomic classification.</title>
        <authorList>
            <person name="Goeker M."/>
        </authorList>
    </citation>
    <scope>NUCLEOTIDE SEQUENCE [LARGE SCALE GENOMIC DNA]</scope>
    <source>
        <strain evidence="9 10">DSM 103736</strain>
    </source>
</reference>
<name>A0A370R2X0_9GAMM</name>
<dbReference type="GO" id="GO:0071555">
    <property type="term" value="P:cell wall organization"/>
    <property type="evidence" value="ECO:0007669"/>
    <property type="project" value="InterPro"/>
</dbReference>
<dbReference type="InterPro" id="IPR016148">
    <property type="entry name" value="Pili_assmbl_chaperone_C"/>
</dbReference>
<feature type="signal peptide" evidence="6">
    <location>
        <begin position="1"/>
        <end position="19"/>
    </location>
</feature>
<evidence type="ECO:0000256" key="3">
    <source>
        <dbReference type="ARBA" id="ARBA00022729"/>
    </source>
</evidence>
<feature type="domain" description="Pili assembly chaperone N-terminal" evidence="7">
    <location>
        <begin position="22"/>
        <end position="139"/>
    </location>
</feature>
<dbReference type="SUPFAM" id="SSF49584">
    <property type="entry name" value="Periplasmic chaperone C-domain"/>
    <property type="match status" value="1"/>
</dbReference>
<dbReference type="PRINTS" id="PR00969">
    <property type="entry name" value="CHAPERONPILI"/>
</dbReference>
<accession>A0A370R2X0</accession>
<dbReference type="Proteomes" id="UP000254848">
    <property type="component" value="Unassembled WGS sequence"/>
</dbReference>
<evidence type="ECO:0000259" key="7">
    <source>
        <dbReference type="Pfam" id="PF00345"/>
    </source>
</evidence>
<feature type="domain" description="Pili assembly chaperone C-terminal" evidence="8">
    <location>
        <begin position="162"/>
        <end position="224"/>
    </location>
</feature>
<sequence length="231" mass="24870">MKKIITFAFIAALPAFVNASAVLENTRIIYAGNKDGKTVKISNNDPTPYIVQVWTDSGNVNAKPTDPNAPFVVLPPSFKMSPNSVQTVKMIYSGSAPAQDRESVFYFNMVQVPPVKQNQNAMALILKNRVKIFYRPAGLPAPSKSVLENGLSFHADARGVSINNQSPYFVSVASAKMTCSGSQTSLAADMIAPKSNNVHWKGKTAGRAGCAIEYTYINDYGGQVTASAKVQ</sequence>
<dbReference type="Pfam" id="PF00345">
    <property type="entry name" value="PapD_N"/>
    <property type="match status" value="1"/>
</dbReference>
<keyword evidence="10" id="KW-1185">Reference proteome</keyword>
<comment type="similarity">
    <text evidence="2">Belongs to the periplasmic pilus chaperone family.</text>
</comment>
<evidence type="ECO:0000313" key="9">
    <source>
        <dbReference type="EMBL" id="RDK96748.1"/>
    </source>
</evidence>
<dbReference type="GO" id="GO:0030288">
    <property type="term" value="C:outer membrane-bounded periplasmic space"/>
    <property type="evidence" value="ECO:0007669"/>
    <property type="project" value="InterPro"/>
</dbReference>
<evidence type="ECO:0000256" key="5">
    <source>
        <dbReference type="ARBA" id="ARBA00023186"/>
    </source>
</evidence>
<gene>
    <name evidence="9" type="ORF">C8D90_101184</name>
</gene>
<evidence type="ECO:0000259" key="8">
    <source>
        <dbReference type="Pfam" id="PF02753"/>
    </source>
</evidence>
<evidence type="ECO:0000256" key="2">
    <source>
        <dbReference type="ARBA" id="ARBA00007399"/>
    </source>
</evidence>
<dbReference type="InterPro" id="IPR001829">
    <property type="entry name" value="Pili_assmbl_chaperone_bac"/>
</dbReference>
<organism evidence="9 10">
    <name type="scientific">Enterobacillus tribolii</name>
    <dbReference type="NCBI Taxonomy" id="1487935"/>
    <lineage>
        <taxon>Bacteria</taxon>
        <taxon>Pseudomonadati</taxon>
        <taxon>Pseudomonadota</taxon>
        <taxon>Gammaproteobacteria</taxon>
        <taxon>Enterobacterales</taxon>
        <taxon>Hafniaceae</taxon>
        <taxon>Enterobacillus</taxon>
    </lineage>
</organism>
<evidence type="ECO:0000313" key="10">
    <source>
        <dbReference type="Proteomes" id="UP000254848"/>
    </source>
</evidence>